<keyword evidence="5 7" id="KW-0238">DNA-binding</keyword>
<dbReference type="OrthoDB" id="9807753at2"/>
<dbReference type="InterPro" id="IPR007159">
    <property type="entry name" value="SpoVT-AbrB_dom"/>
</dbReference>
<feature type="compositionally biased region" description="Polar residues" evidence="8">
    <location>
        <begin position="142"/>
        <end position="151"/>
    </location>
</feature>
<dbReference type="EMBL" id="UETC01000014">
    <property type="protein sequence ID" value="SSA50602.1"/>
    <property type="molecule type" value="Genomic_DNA"/>
</dbReference>
<dbReference type="EMBL" id="QGDJ01000014">
    <property type="protein sequence ID" value="PWJ13276.1"/>
    <property type="molecule type" value="Genomic_DNA"/>
</dbReference>
<evidence type="ECO:0000256" key="6">
    <source>
        <dbReference type="ARBA" id="ARBA00023163"/>
    </source>
</evidence>
<dbReference type="PANTHER" id="PTHR34701">
    <property type="entry name" value="TRANSCRIPTIONAL REGULATOR MRAZ"/>
    <property type="match status" value="1"/>
</dbReference>
<evidence type="ECO:0000256" key="3">
    <source>
        <dbReference type="ARBA" id="ARBA00022737"/>
    </source>
</evidence>
<dbReference type="PANTHER" id="PTHR34701:SF1">
    <property type="entry name" value="TRANSCRIPTIONAL REGULATOR MRAZ"/>
    <property type="match status" value="1"/>
</dbReference>
<dbReference type="Proteomes" id="UP000245839">
    <property type="component" value="Unassembled WGS sequence"/>
</dbReference>
<dbReference type="Proteomes" id="UP000251571">
    <property type="component" value="Unassembled WGS sequence"/>
</dbReference>
<evidence type="ECO:0000256" key="4">
    <source>
        <dbReference type="ARBA" id="ARBA00023015"/>
    </source>
</evidence>
<keyword evidence="3" id="KW-0677">Repeat</keyword>
<dbReference type="SUPFAM" id="SSF89447">
    <property type="entry name" value="AbrB/MazE/MraZ-like"/>
    <property type="match status" value="1"/>
</dbReference>
<dbReference type="CDD" id="cd16320">
    <property type="entry name" value="MraZ_N"/>
    <property type="match status" value="1"/>
</dbReference>
<evidence type="ECO:0000256" key="7">
    <source>
        <dbReference type="HAMAP-Rule" id="MF_01008"/>
    </source>
</evidence>
<dbReference type="Pfam" id="PF02381">
    <property type="entry name" value="MraZ"/>
    <property type="match status" value="1"/>
</dbReference>
<dbReference type="AlphaFoldDB" id="A0A2Y9C2Z8"/>
<evidence type="ECO:0000259" key="9">
    <source>
        <dbReference type="PROSITE" id="PS51740"/>
    </source>
</evidence>
<dbReference type="GO" id="GO:0000976">
    <property type="term" value="F:transcription cis-regulatory region binding"/>
    <property type="evidence" value="ECO:0007669"/>
    <property type="project" value="TreeGrafter"/>
</dbReference>
<gene>
    <name evidence="7" type="primary">mraZ</name>
    <name evidence="10" type="ORF">BCF38_11439</name>
    <name evidence="11" type="ORF">SAMN05421539_11439</name>
</gene>
<proteinExistence type="inferred from homology"/>
<dbReference type="InterPro" id="IPR020603">
    <property type="entry name" value="MraZ_dom"/>
</dbReference>
<keyword evidence="6 7" id="KW-0804">Transcription</keyword>
<name>A0A2Y9C2Z8_9RHOB</name>
<organism evidence="11 13">
    <name type="scientific">Jannaschia seohaensis</name>
    <dbReference type="NCBI Taxonomy" id="475081"/>
    <lineage>
        <taxon>Bacteria</taxon>
        <taxon>Pseudomonadati</taxon>
        <taxon>Pseudomonadota</taxon>
        <taxon>Alphaproteobacteria</taxon>
        <taxon>Rhodobacterales</taxon>
        <taxon>Roseobacteraceae</taxon>
        <taxon>Jannaschia</taxon>
    </lineage>
</organism>
<dbReference type="GO" id="GO:0005737">
    <property type="term" value="C:cytoplasm"/>
    <property type="evidence" value="ECO:0007669"/>
    <property type="project" value="UniProtKB-UniRule"/>
</dbReference>
<sequence length="174" mass="19466">MDDLFRGKHHVKVDGKGRVSVPPGFRRALEAADPNCGPERNATVYIAHWDGEPFLTCMTVRGMQEMTEQVRAMHPGDPDREALEEFLYENVEELRLDDTHRITMPKHLRDAAGLEGEMIFGGRGDRFRIYSPDVPKPAVSRLAQQMSTRPAGTSPFALLPDRPRPPAPGPRPGE</sequence>
<reference evidence="11 13" key="1">
    <citation type="submission" date="2016-10" db="EMBL/GenBank/DDBJ databases">
        <authorList>
            <person name="Cai Z."/>
        </authorList>
    </citation>
    <scope>NUCLEOTIDE SEQUENCE [LARGE SCALE GENOMIC DNA]</scope>
    <source>
        <strain evidence="11 13">DSM 25227</strain>
    </source>
</reference>
<feature type="region of interest" description="Disordered" evidence="8">
    <location>
        <begin position="138"/>
        <end position="174"/>
    </location>
</feature>
<accession>A0A2Y9C2Z8</accession>
<evidence type="ECO:0000313" key="10">
    <source>
        <dbReference type="EMBL" id="PWJ13276.1"/>
    </source>
</evidence>
<dbReference type="InterPro" id="IPR035644">
    <property type="entry name" value="MraZ_C"/>
</dbReference>
<dbReference type="GO" id="GO:0009295">
    <property type="term" value="C:nucleoid"/>
    <property type="evidence" value="ECO:0007669"/>
    <property type="project" value="UniProtKB-SubCell"/>
</dbReference>
<evidence type="ECO:0000256" key="2">
    <source>
        <dbReference type="ARBA" id="ARBA00022490"/>
    </source>
</evidence>
<reference evidence="10 12" key="2">
    <citation type="submission" date="2018-03" db="EMBL/GenBank/DDBJ databases">
        <title>Genomic Encyclopedia of Archaeal and Bacterial Type Strains, Phase II (KMG-II): from individual species to whole genera.</title>
        <authorList>
            <person name="Goeker M."/>
        </authorList>
    </citation>
    <scope>NUCLEOTIDE SEQUENCE [LARGE SCALE GENOMIC DNA]</scope>
    <source>
        <strain evidence="10 12">DSM 25227</strain>
    </source>
</reference>
<comment type="similarity">
    <text evidence="7">Belongs to the MraZ family.</text>
</comment>
<keyword evidence="12" id="KW-1185">Reference proteome</keyword>
<evidence type="ECO:0000313" key="13">
    <source>
        <dbReference type="Proteomes" id="UP000251571"/>
    </source>
</evidence>
<dbReference type="PROSITE" id="PS51740">
    <property type="entry name" value="SPOVT_ABRB"/>
    <property type="match status" value="1"/>
</dbReference>
<keyword evidence="4 7" id="KW-0805">Transcription regulation</keyword>
<dbReference type="CDD" id="cd16321">
    <property type="entry name" value="MraZ_C"/>
    <property type="match status" value="1"/>
</dbReference>
<dbReference type="Gene3D" id="3.40.1550.20">
    <property type="entry name" value="Transcriptional regulator MraZ domain"/>
    <property type="match status" value="1"/>
</dbReference>
<dbReference type="InterPro" id="IPR035642">
    <property type="entry name" value="MraZ_N"/>
</dbReference>
<dbReference type="InterPro" id="IPR003444">
    <property type="entry name" value="MraZ"/>
</dbReference>
<dbReference type="HAMAP" id="MF_01008">
    <property type="entry name" value="MraZ"/>
    <property type="match status" value="1"/>
</dbReference>
<evidence type="ECO:0000313" key="11">
    <source>
        <dbReference type="EMBL" id="SSA50602.1"/>
    </source>
</evidence>
<dbReference type="RefSeq" id="WP_109565968.1">
    <property type="nucleotide sequence ID" value="NZ_QGDJ01000014.1"/>
</dbReference>
<keyword evidence="2 7" id="KW-0963">Cytoplasm</keyword>
<feature type="compositionally biased region" description="Pro residues" evidence="8">
    <location>
        <begin position="165"/>
        <end position="174"/>
    </location>
</feature>
<evidence type="ECO:0000256" key="5">
    <source>
        <dbReference type="ARBA" id="ARBA00023125"/>
    </source>
</evidence>
<dbReference type="GO" id="GO:2000143">
    <property type="term" value="P:negative regulation of DNA-templated transcription initiation"/>
    <property type="evidence" value="ECO:0007669"/>
    <property type="project" value="TreeGrafter"/>
</dbReference>
<evidence type="ECO:0000256" key="1">
    <source>
        <dbReference type="ARBA" id="ARBA00013860"/>
    </source>
</evidence>
<protein>
    <recommendedName>
        <fullName evidence="1 7">Transcriptional regulator MraZ</fullName>
    </recommendedName>
</protein>
<comment type="subunit">
    <text evidence="7">Forms oligomers.</text>
</comment>
<evidence type="ECO:0000256" key="8">
    <source>
        <dbReference type="SAM" id="MobiDB-lite"/>
    </source>
</evidence>
<dbReference type="InterPro" id="IPR037914">
    <property type="entry name" value="SpoVT-AbrB_sf"/>
</dbReference>
<evidence type="ECO:0000313" key="12">
    <source>
        <dbReference type="Proteomes" id="UP000245839"/>
    </source>
</evidence>
<dbReference type="InterPro" id="IPR038619">
    <property type="entry name" value="MraZ_sf"/>
</dbReference>
<comment type="subcellular location">
    <subcellularLocation>
        <location evidence="7">Cytoplasm</location>
        <location evidence="7">Nucleoid</location>
    </subcellularLocation>
</comment>
<dbReference type="GO" id="GO:0003700">
    <property type="term" value="F:DNA-binding transcription factor activity"/>
    <property type="evidence" value="ECO:0007669"/>
    <property type="project" value="UniProtKB-UniRule"/>
</dbReference>
<feature type="domain" description="SpoVT-AbrB" evidence="9">
    <location>
        <begin position="91"/>
        <end position="134"/>
    </location>
</feature>